<dbReference type="Proteomes" id="UP000018040">
    <property type="component" value="Unassembled WGS sequence"/>
</dbReference>
<protein>
    <submittedName>
        <fullName evidence="2">Variant-specific surface protein</fullName>
    </submittedName>
</protein>
<dbReference type="InterPro" id="IPR000742">
    <property type="entry name" value="EGF"/>
</dbReference>
<dbReference type="SMART" id="SM00181">
    <property type="entry name" value="EGF"/>
    <property type="match status" value="4"/>
</dbReference>
<proteinExistence type="predicted"/>
<dbReference type="PANTHER" id="PTHR23275:SF100">
    <property type="entry name" value="EGF-LIKE DOMAIN-CONTAINING PROTEIN"/>
    <property type="match status" value="1"/>
</dbReference>
<evidence type="ECO:0000259" key="1">
    <source>
        <dbReference type="SMART" id="SM00181"/>
    </source>
</evidence>
<dbReference type="EMBL" id="AHHH01000102">
    <property type="protein sequence ID" value="ESU41945.1"/>
    <property type="molecule type" value="Genomic_DNA"/>
</dbReference>
<dbReference type="InterPro" id="IPR052798">
    <property type="entry name" value="Giardia_VSA"/>
</dbReference>
<feature type="domain" description="EGF-like" evidence="1">
    <location>
        <begin position="248"/>
        <end position="298"/>
    </location>
</feature>
<dbReference type="SUPFAM" id="SSF57184">
    <property type="entry name" value="Growth factor receptor domain"/>
    <property type="match status" value="3"/>
</dbReference>
<feature type="non-terminal residue" evidence="2">
    <location>
        <position position="1"/>
    </location>
</feature>
<dbReference type="CDD" id="cd00064">
    <property type="entry name" value="FU"/>
    <property type="match status" value="1"/>
</dbReference>
<feature type="domain" description="EGF-like" evidence="1">
    <location>
        <begin position="335"/>
        <end position="377"/>
    </location>
</feature>
<feature type="domain" description="EGF-like" evidence="1">
    <location>
        <begin position="299"/>
        <end position="334"/>
    </location>
</feature>
<comment type="caution">
    <text evidence="2">The sequence shown here is derived from an EMBL/GenBank/DDBJ whole genome shotgun (WGS) entry which is preliminary data.</text>
</comment>
<reference evidence="2 3" key="2">
    <citation type="journal article" date="2013" name="Genome Biol. Evol.">
        <title>Genome sequencing of Giardia lamblia genotypes A2 and B isolates (DH and GS) and comparative analysis with the genomes of genotypes A1 and E (WB and Pig).</title>
        <authorList>
            <person name="Adam R.D."/>
            <person name="Dahlstrom E.W."/>
            <person name="Martens C.A."/>
            <person name="Bruno D.P."/>
            <person name="Barbian K.D."/>
            <person name="Ricklefs S.M."/>
            <person name="Hernandez M.M."/>
            <person name="Narla N.P."/>
            <person name="Patel R.B."/>
            <person name="Porcella S.F."/>
            <person name="Nash T.E."/>
        </authorList>
    </citation>
    <scope>NUCLEOTIDE SEQUENCE [LARGE SCALE GENOMIC DNA]</scope>
    <source>
        <strain evidence="2 3">GS</strain>
    </source>
</reference>
<accession>V6TY58</accession>
<feature type="domain" description="EGF-like" evidence="1">
    <location>
        <begin position="79"/>
        <end position="123"/>
    </location>
</feature>
<gene>
    <name evidence="2" type="ORF">GSB_152595</name>
</gene>
<reference evidence="3" key="1">
    <citation type="submission" date="2012-02" db="EMBL/GenBank/DDBJ databases">
        <title>Genome sequencing of Giardia lamblia Genotypes A2 and B isolates (DH and GS) and comparative analysis with the genomes of Genotypes A1 and E (WB and Pig).</title>
        <authorList>
            <person name="Adam R."/>
            <person name="Dahlstrom E."/>
            <person name="Martens C."/>
            <person name="Bruno D."/>
            <person name="Barbian K."/>
            <person name="Porcella S.F."/>
            <person name="Nash T."/>
        </authorList>
    </citation>
    <scope>NUCLEOTIDE SEQUENCE</scope>
    <source>
        <strain evidence="3">GS</strain>
    </source>
</reference>
<evidence type="ECO:0000313" key="2">
    <source>
        <dbReference type="EMBL" id="ESU41945.1"/>
    </source>
</evidence>
<dbReference type="InterPro" id="IPR006212">
    <property type="entry name" value="Furin_repeat"/>
</dbReference>
<dbReference type="AlphaFoldDB" id="V6TY58"/>
<dbReference type="PANTHER" id="PTHR23275">
    <property type="entry name" value="CABRIOLET.-RELATED"/>
    <property type="match status" value="1"/>
</dbReference>
<dbReference type="OrthoDB" id="27819at2759"/>
<dbReference type="VEuPathDB" id="GiardiaDB:GL50581_780"/>
<dbReference type="VEuPathDB" id="GiardiaDB:DHA2_152899"/>
<dbReference type="SMART" id="SM00261">
    <property type="entry name" value="FU"/>
    <property type="match status" value="3"/>
</dbReference>
<dbReference type="VEuPathDB" id="GiardiaDB:QR46_4979"/>
<dbReference type="InterPro" id="IPR009030">
    <property type="entry name" value="Growth_fac_rcpt_cys_sf"/>
</dbReference>
<evidence type="ECO:0000313" key="3">
    <source>
        <dbReference type="Proteomes" id="UP000018040"/>
    </source>
</evidence>
<name>V6TY58_GIAIN</name>
<sequence>VAGCVGSDGAALTDSSTACESCSGEFFLFRGGCYKAGQEPGSEICTAAEGGRCTTCNTDGSYIFQNRAATVTLGNECILCSDATDKDGYKGVANCQTCTAPGSAPGTATCNTCKAGFSGASCTTPCGGSCASCDKSNENTCTSCSGSKYLKDSQCVEGASNGCGNGKYADPQSNKCISCSDPDSGITDCDTCAYDAALQGPKCLTCTSPKIVKEETNGATTCILADACTQSANDGPNFLTESSKACILCNNNTDTSTTGNTGVPGCQTCAKSGAGNNPVCKSCLDGYYDSGNGAVTCTACTGENCATCATDTKDQCSTCKSGYFKQGDSPGTCTPCDDAASGIPGCAECTFSGSLTCSSCKPNYKASGTKSNSVTCTKACEDPTACGGTAGSCDAIVVGGDGNMKYYCSYCGQDNYVPIDGICTTTKNGNDSGCTSHTCTSCTTGYFLYMGGCYNTQATPGSLMCTAAPNGICTAVANNKYFVVPGATDKQQSVLGCGNPLGTTTGTGSDAKAYVGVEGCKTCTAPSEASSAGMAAAKCTVWDGSKKPTSSGYGCVTCDTSNCKSCVADGVCGECTDSHYLKTEGSKTGCVRKEACTGGYFPKDESTGGNKCVQCSSASDGGITDCAEC</sequence>
<organism evidence="2 3">
    <name type="scientific">Giardia intestinalis</name>
    <name type="common">Giardia lamblia</name>
    <dbReference type="NCBI Taxonomy" id="5741"/>
    <lineage>
        <taxon>Eukaryota</taxon>
        <taxon>Metamonada</taxon>
        <taxon>Diplomonadida</taxon>
        <taxon>Hexamitidae</taxon>
        <taxon>Giardiinae</taxon>
        <taxon>Giardia</taxon>
    </lineage>
</organism>